<sequence>MFLTLFGTVVIAGIVGYASERMEFTHNGYIPSIIICIGGAFLFFFITLMFGIGFRSSGMNAILSSVGALVIVPTHWRK</sequence>
<protein>
    <submittedName>
        <fullName evidence="2">Uncharacterized protein</fullName>
    </submittedName>
</protein>
<evidence type="ECO:0000256" key="1">
    <source>
        <dbReference type="SAM" id="Phobius"/>
    </source>
</evidence>
<dbReference type="Proteomes" id="UP000049222">
    <property type="component" value="Unassembled WGS sequence"/>
</dbReference>
<dbReference type="RefSeq" id="WP_055085234.1">
    <property type="nucleotide sequence ID" value="NZ_CXSU01000012.1"/>
</dbReference>
<dbReference type="OrthoDB" id="7658829at2"/>
<dbReference type="AlphaFoldDB" id="A0A0M6YI48"/>
<dbReference type="STRING" id="420998.JDO7802_02056"/>
<reference evidence="2" key="1">
    <citation type="submission" date="2015-07" db="EMBL/GenBank/DDBJ databases">
        <authorList>
            <person name="Noorani M."/>
        </authorList>
    </citation>
    <scope>NUCLEOTIDE SEQUENCE [LARGE SCALE GENOMIC DNA]</scope>
    <source>
        <strain evidence="2">CECT 7802</strain>
    </source>
</reference>
<organism evidence="2 3">
    <name type="scientific">Jannaschia donghaensis</name>
    <dbReference type="NCBI Taxonomy" id="420998"/>
    <lineage>
        <taxon>Bacteria</taxon>
        <taxon>Pseudomonadati</taxon>
        <taxon>Pseudomonadota</taxon>
        <taxon>Alphaproteobacteria</taxon>
        <taxon>Rhodobacterales</taxon>
        <taxon>Roseobacteraceae</taxon>
        <taxon>Jannaschia</taxon>
    </lineage>
</organism>
<evidence type="ECO:0000313" key="2">
    <source>
        <dbReference type="EMBL" id="CTQ50038.1"/>
    </source>
</evidence>
<keyword evidence="1" id="KW-0472">Membrane</keyword>
<keyword evidence="3" id="KW-1185">Reference proteome</keyword>
<evidence type="ECO:0000313" key="3">
    <source>
        <dbReference type="Proteomes" id="UP000049222"/>
    </source>
</evidence>
<keyword evidence="1" id="KW-0812">Transmembrane</keyword>
<gene>
    <name evidence="2" type="ORF">JDO7802_02056</name>
</gene>
<accession>A0A0M6YI48</accession>
<feature type="transmembrane region" description="Helical" evidence="1">
    <location>
        <begin position="28"/>
        <end position="52"/>
    </location>
</feature>
<name>A0A0M6YI48_9RHOB</name>
<keyword evidence="1" id="KW-1133">Transmembrane helix</keyword>
<dbReference type="EMBL" id="CXSU01000012">
    <property type="protein sequence ID" value="CTQ50038.1"/>
    <property type="molecule type" value="Genomic_DNA"/>
</dbReference>
<proteinExistence type="predicted"/>